<gene>
    <name evidence="3" type="ORF">CWC46_20065</name>
    <name evidence="4" type="ORF">Ser39006_020060</name>
</gene>
<keyword evidence="2" id="KW-0812">Transmembrane</keyword>
<evidence type="ECO:0000256" key="1">
    <source>
        <dbReference type="SAM" id="MobiDB-lite"/>
    </source>
</evidence>
<dbReference type="Proteomes" id="UP000233778">
    <property type="component" value="Chromosome"/>
</dbReference>
<keyword evidence="2" id="KW-1133">Transmembrane helix</keyword>
<feature type="compositionally biased region" description="Basic residues" evidence="1">
    <location>
        <begin position="195"/>
        <end position="208"/>
    </location>
</feature>
<organism evidence="4 5">
    <name type="scientific">Serratia sp. (strain ATCC 39006)</name>
    <name type="common">Prodigiosinella confusarubida</name>
    <dbReference type="NCBI Taxonomy" id="104623"/>
    <lineage>
        <taxon>Bacteria</taxon>
        <taxon>Pseudomonadati</taxon>
        <taxon>Pseudomonadota</taxon>
        <taxon>Gammaproteobacteria</taxon>
        <taxon>Enterobacterales</taxon>
        <taxon>Pectobacteriaceae</taxon>
        <taxon>Prodigiosinella</taxon>
    </lineage>
</organism>
<dbReference type="STRING" id="104623.Ser39006_01491"/>
<reference evidence="4 5" key="1">
    <citation type="journal article" date="2013" name="Genome Announc.">
        <title>Draft genome sequence of Serratia sp. strain ATCC 39006, a model bacterium for analysis of the biosynthesis and regulation of prodigiosin, a carbapenem, and gas vesicles.</title>
        <authorList>
            <person name="Fineran P.C."/>
            <person name="Iglesias Cans M.C."/>
            <person name="Ramsay J.P."/>
            <person name="Wilf N.M."/>
            <person name="Cossyleon D."/>
            <person name="McNeil M.B."/>
            <person name="Williamson N.R."/>
            <person name="Monson R.E."/>
            <person name="Becher S.A."/>
            <person name="Stanton J.A."/>
            <person name="Brugger K."/>
            <person name="Brown S.D."/>
            <person name="Salmond G.P."/>
        </authorList>
    </citation>
    <scope>NUCLEOTIDE SEQUENCE [LARGE SCALE GENOMIC DNA]</scope>
    <source>
        <strain evidence="4">ATCC 39006</strain>
        <strain evidence="5">ATCC 39006 / SC 11482</strain>
    </source>
</reference>
<dbReference type="Proteomes" id="UP000017700">
    <property type="component" value="Chromosome"/>
</dbReference>
<keyword evidence="5" id="KW-1185">Reference proteome</keyword>
<reference evidence="4" key="4">
    <citation type="submission" date="2017-11" db="EMBL/GenBank/DDBJ databases">
        <title>Complete genome sequence of Serratia sp. ATCC 39006.</title>
        <authorList>
            <person name="Hampton H.G."/>
            <person name="Jackson S.A."/>
            <person name="Jauregui R."/>
            <person name="Poulter G.T.M."/>
            <person name="Salmond G.P.C."/>
            <person name="Fineran P.C."/>
        </authorList>
    </citation>
    <scope>NUCLEOTIDE SEQUENCE</scope>
    <source>
        <strain evidence="4">ATCC 39006</strain>
    </source>
</reference>
<dbReference type="KEGG" id="sera:Ser39006_020060"/>
<accession>A0A2I5TNT2</accession>
<feature type="transmembrane region" description="Helical" evidence="2">
    <location>
        <begin position="45"/>
        <end position="66"/>
    </location>
</feature>
<dbReference type="KEGG" id="serq:CWC46_20065"/>
<evidence type="ECO:0000313" key="6">
    <source>
        <dbReference type="Proteomes" id="UP000233778"/>
    </source>
</evidence>
<dbReference type="OrthoDB" id="6497446at2"/>
<dbReference type="EMBL" id="CP025085">
    <property type="protein sequence ID" value="AUH01893.1"/>
    <property type="molecule type" value="Genomic_DNA"/>
</dbReference>
<reference evidence="4" key="2">
    <citation type="submission" date="2013-09" db="EMBL/GenBank/DDBJ databases">
        <authorList>
            <person name="Wang G."/>
            <person name="Yang Y."/>
            <person name="Su Y."/>
        </authorList>
    </citation>
    <scope>NUCLEOTIDE SEQUENCE</scope>
    <source>
        <strain evidence="4">ATCC 39006</strain>
    </source>
</reference>
<feature type="region of interest" description="Disordered" evidence="1">
    <location>
        <begin position="182"/>
        <end position="208"/>
    </location>
</feature>
<dbReference type="AlphaFoldDB" id="A0A2I5TNT2"/>
<evidence type="ECO:0000313" key="3">
    <source>
        <dbReference type="EMBL" id="AUH01893.1"/>
    </source>
</evidence>
<feature type="region of interest" description="Disordered" evidence="1">
    <location>
        <begin position="1"/>
        <end position="28"/>
    </location>
</feature>
<evidence type="ECO:0000313" key="4">
    <source>
        <dbReference type="EMBL" id="AUH06215.1"/>
    </source>
</evidence>
<sequence>MTTEALPEQEPTLDPEKTGRGGTENFPSARRPMFLLSRRALLKRFAYGLAALFTTVPGVLSVILYLQVNNMDIRIHSLEAALRSGQLSQLSSSVASLEKHVAEQDERFALKESVVSGMRTLGKTLDGQISDQNQKVEQLESKIDEQKRALQYELDGRQARALDFSSLKASFETLKASLVEKNPAASSGHAVSSEKKHKTTPAKKSHRSARTVPLVAPFILTGIEQRGGQTFAVVAPRGATTLSQMRLLSPGDSAWGWKLRRLEGNEALFSVNGIPQRISAQ</sequence>
<dbReference type="EMBL" id="CP025084">
    <property type="protein sequence ID" value="AUH06215.1"/>
    <property type="molecule type" value="Genomic_DNA"/>
</dbReference>
<evidence type="ECO:0000313" key="5">
    <source>
        <dbReference type="Proteomes" id="UP000017700"/>
    </source>
</evidence>
<dbReference type="Gene3D" id="1.20.5.340">
    <property type="match status" value="1"/>
</dbReference>
<keyword evidence="2" id="KW-0472">Membrane</keyword>
<dbReference type="RefSeq" id="WP_021014761.1">
    <property type="nucleotide sequence ID" value="NZ_CP025084.1"/>
</dbReference>
<evidence type="ECO:0000256" key="2">
    <source>
        <dbReference type="SAM" id="Phobius"/>
    </source>
</evidence>
<proteinExistence type="predicted"/>
<name>A0A2I5TNT2_SERS3</name>
<reference evidence="3 6" key="3">
    <citation type="submission" date="2017-11" db="EMBL/GenBank/DDBJ databases">
        <title>Complete genome sequence of Serratia sp. ATCC 39006 LacA.</title>
        <authorList>
            <person name="Hampton H.G."/>
            <person name="Jackson S.A."/>
            <person name="Jauregui R."/>
            <person name="Poulter G.T.M."/>
            <person name="Salmond G.P.C."/>
            <person name="Fineran P.C."/>
        </authorList>
    </citation>
    <scope>NUCLEOTIDE SEQUENCE [LARGE SCALE GENOMIC DNA]</scope>
    <source>
        <strain evidence="3 6">ATCC 39006</strain>
    </source>
</reference>
<protein>
    <submittedName>
        <fullName evidence="4">Plasmid transfer protein</fullName>
    </submittedName>
</protein>